<dbReference type="Proteomes" id="UP000291343">
    <property type="component" value="Unassembled WGS sequence"/>
</dbReference>
<name>A0A482WQ55_LAOST</name>
<evidence type="ECO:0000313" key="1">
    <source>
        <dbReference type="EMBL" id="RZF35311.1"/>
    </source>
</evidence>
<dbReference type="AlphaFoldDB" id="A0A482WQ55"/>
<reference evidence="1 2" key="1">
    <citation type="journal article" date="2017" name="Gigascience">
        <title>Genome sequence of the small brown planthopper, Laodelphax striatellus.</title>
        <authorList>
            <person name="Zhu J."/>
            <person name="Jiang F."/>
            <person name="Wang X."/>
            <person name="Yang P."/>
            <person name="Bao Y."/>
            <person name="Zhao W."/>
            <person name="Wang W."/>
            <person name="Lu H."/>
            <person name="Wang Q."/>
            <person name="Cui N."/>
            <person name="Li J."/>
            <person name="Chen X."/>
            <person name="Luo L."/>
            <person name="Yu J."/>
            <person name="Kang L."/>
            <person name="Cui F."/>
        </authorList>
    </citation>
    <scope>NUCLEOTIDE SEQUENCE [LARGE SCALE GENOMIC DNA]</scope>
    <source>
        <strain evidence="1">Lst14</strain>
    </source>
</reference>
<dbReference type="EMBL" id="QKKF02028860">
    <property type="protein sequence ID" value="RZF35311.1"/>
    <property type="molecule type" value="Genomic_DNA"/>
</dbReference>
<comment type="caution">
    <text evidence="1">The sequence shown here is derived from an EMBL/GenBank/DDBJ whole genome shotgun (WGS) entry which is preliminary data.</text>
</comment>
<organism evidence="1 2">
    <name type="scientific">Laodelphax striatellus</name>
    <name type="common">Small brown planthopper</name>
    <name type="synonym">Delphax striatella</name>
    <dbReference type="NCBI Taxonomy" id="195883"/>
    <lineage>
        <taxon>Eukaryota</taxon>
        <taxon>Metazoa</taxon>
        <taxon>Ecdysozoa</taxon>
        <taxon>Arthropoda</taxon>
        <taxon>Hexapoda</taxon>
        <taxon>Insecta</taxon>
        <taxon>Pterygota</taxon>
        <taxon>Neoptera</taxon>
        <taxon>Paraneoptera</taxon>
        <taxon>Hemiptera</taxon>
        <taxon>Auchenorrhyncha</taxon>
        <taxon>Fulgoroidea</taxon>
        <taxon>Delphacidae</taxon>
        <taxon>Criomorphinae</taxon>
        <taxon>Laodelphax</taxon>
    </lineage>
</organism>
<gene>
    <name evidence="1" type="ORF">LSTR_LSTR003751</name>
</gene>
<dbReference type="InParanoid" id="A0A482WQ55"/>
<sequence length="143" mass="15276">MIENMIRNSGELVDISKLCAVGMKDFKIIFHLLAFFEQGVSPLQNRESDLPSAPIPDNREPGTVKIISPEIIMALVTHTVSAKDYRPTRAGGACVLRPEAIGQVGGRPCPTGVIIVVGSRIAPTELATSLKTSFFVGALLEGC</sequence>
<protein>
    <submittedName>
        <fullName evidence="1">Uncharacterized protein</fullName>
    </submittedName>
</protein>
<keyword evidence="2" id="KW-1185">Reference proteome</keyword>
<evidence type="ECO:0000313" key="2">
    <source>
        <dbReference type="Proteomes" id="UP000291343"/>
    </source>
</evidence>
<accession>A0A482WQ55</accession>
<proteinExistence type="predicted"/>